<organism evidence="3 4">
    <name type="scientific">Nonomuraea longicatena</name>
    <dbReference type="NCBI Taxonomy" id="83682"/>
    <lineage>
        <taxon>Bacteria</taxon>
        <taxon>Bacillati</taxon>
        <taxon>Actinomycetota</taxon>
        <taxon>Actinomycetes</taxon>
        <taxon>Streptosporangiales</taxon>
        <taxon>Streptosporangiaceae</taxon>
        <taxon>Nonomuraea</taxon>
    </lineage>
</organism>
<dbReference type="InterPro" id="IPR050900">
    <property type="entry name" value="Transposase_IS3/IS150/IS904"/>
</dbReference>
<evidence type="ECO:0000313" key="3">
    <source>
        <dbReference type="EMBL" id="GAA0950906.1"/>
    </source>
</evidence>
<reference evidence="3 4" key="1">
    <citation type="journal article" date="2019" name="Int. J. Syst. Evol. Microbiol.">
        <title>The Global Catalogue of Microorganisms (GCM) 10K type strain sequencing project: providing services to taxonomists for standard genome sequencing and annotation.</title>
        <authorList>
            <consortium name="The Broad Institute Genomics Platform"/>
            <consortium name="The Broad Institute Genome Sequencing Center for Infectious Disease"/>
            <person name="Wu L."/>
            <person name="Ma J."/>
        </authorList>
    </citation>
    <scope>NUCLEOTIDE SEQUENCE [LARGE SCALE GENOMIC DNA]</scope>
    <source>
        <strain evidence="3 4">JCM 11136</strain>
    </source>
</reference>
<name>A0ABN1R2B9_9ACTN</name>
<feature type="domain" description="Integrase catalytic" evidence="2">
    <location>
        <begin position="134"/>
        <end position="296"/>
    </location>
</feature>
<dbReference type="PANTHER" id="PTHR46889:SF4">
    <property type="entry name" value="TRANSPOSASE INSO FOR INSERTION SEQUENCE ELEMENT IS911B-RELATED"/>
    <property type="match status" value="1"/>
</dbReference>
<dbReference type="PROSITE" id="PS50994">
    <property type="entry name" value="INTEGRASE"/>
    <property type="match status" value="1"/>
</dbReference>
<dbReference type="Proteomes" id="UP001501578">
    <property type="component" value="Unassembled WGS sequence"/>
</dbReference>
<dbReference type="Gene3D" id="3.30.420.10">
    <property type="entry name" value="Ribonuclease H-like superfamily/Ribonuclease H"/>
    <property type="match status" value="1"/>
</dbReference>
<dbReference type="NCBIfam" id="NF033516">
    <property type="entry name" value="transpos_IS3"/>
    <property type="match status" value="1"/>
</dbReference>
<dbReference type="EMBL" id="BAAAHQ010000048">
    <property type="protein sequence ID" value="GAA0950906.1"/>
    <property type="molecule type" value="Genomic_DNA"/>
</dbReference>
<keyword evidence="4" id="KW-1185">Reference proteome</keyword>
<dbReference type="InterPro" id="IPR001584">
    <property type="entry name" value="Integrase_cat-core"/>
</dbReference>
<comment type="function">
    <text evidence="1">Involved in the transposition of the insertion sequence.</text>
</comment>
<evidence type="ECO:0000313" key="4">
    <source>
        <dbReference type="Proteomes" id="UP001501578"/>
    </source>
</evidence>
<dbReference type="InterPro" id="IPR025948">
    <property type="entry name" value="HTH-like_dom"/>
</dbReference>
<evidence type="ECO:0000256" key="1">
    <source>
        <dbReference type="ARBA" id="ARBA00002286"/>
    </source>
</evidence>
<dbReference type="Pfam" id="PF13333">
    <property type="entry name" value="rve_2"/>
    <property type="match status" value="1"/>
</dbReference>
<accession>A0ABN1R2B9</accession>
<dbReference type="PANTHER" id="PTHR46889">
    <property type="entry name" value="TRANSPOSASE INSF FOR INSERTION SEQUENCE IS3B-RELATED"/>
    <property type="match status" value="1"/>
</dbReference>
<gene>
    <name evidence="3" type="ORF">GCM10009560_70950</name>
</gene>
<comment type="caution">
    <text evidence="3">The sequence shown here is derived from an EMBL/GenBank/DDBJ whole genome shotgun (WGS) entry which is preliminary data.</text>
</comment>
<evidence type="ECO:0000259" key="2">
    <source>
        <dbReference type="PROSITE" id="PS50994"/>
    </source>
</evidence>
<dbReference type="SUPFAM" id="SSF53098">
    <property type="entry name" value="Ribonuclease H-like"/>
    <property type="match status" value="1"/>
</dbReference>
<protein>
    <recommendedName>
        <fullName evidence="2">Integrase catalytic domain-containing protein</fullName>
    </recommendedName>
</protein>
<dbReference type="InterPro" id="IPR036397">
    <property type="entry name" value="RNaseH_sf"/>
</dbReference>
<dbReference type="InterPro" id="IPR012337">
    <property type="entry name" value="RNaseH-like_sf"/>
</dbReference>
<dbReference type="RefSeq" id="WP_343954665.1">
    <property type="nucleotide sequence ID" value="NZ_BAAAHQ010000048.1"/>
</dbReference>
<proteinExistence type="predicted"/>
<dbReference type="Pfam" id="PF13276">
    <property type="entry name" value="HTH_21"/>
    <property type="match status" value="1"/>
</dbReference>
<dbReference type="Pfam" id="PF00665">
    <property type="entry name" value="rve"/>
    <property type="match status" value="1"/>
</dbReference>
<dbReference type="InterPro" id="IPR048020">
    <property type="entry name" value="Transpos_IS3"/>
</dbReference>
<sequence length="303" mass="33741">MCCLLCEGAVAGEKFSLIRAEEANFSLPMMCGLLGVSRSGYYEWKNRPLSAGRRRREDLKPLIEKVFAESGRTYGYRRVHAALARVGVKVDDELVRSLMRELRLTPVQVKRRRGLTVADRAASPVPDLAGRDFTAEEPGAKLVGDITEIKTEEGPLYLATVIDCSSKAVIGWALDVRYPAGLVCAALDMAARRIDVPDGAIFHSAQGSQYTSREFAVTLNGHGLRQSVGRTGICFDNSLAESFFGKLKTEFVHHRRFASVPEARRAVVRYIEVFYNRRCLHSALGYRPPLEVLDEWFDIRAAA</sequence>